<organism evidence="3 4">
    <name type="scientific">Armillaria novae-zelandiae</name>
    <dbReference type="NCBI Taxonomy" id="153914"/>
    <lineage>
        <taxon>Eukaryota</taxon>
        <taxon>Fungi</taxon>
        <taxon>Dikarya</taxon>
        <taxon>Basidiomycota</taxon>
        <taxon>Agaricomycotina</taxon>
        <taxon>Agaricomycetes</taxon>
        <taxon>Agaricomycetidae</taxon>
        <taxon>Agaricales</taxon>
        <taxon>Marasmiineae</taxon>
        <taxon>Physalacriaceae</taxon>
        <taxon>Armillaria</taxon>
    </lineage>
</organism>
<dbReference type="InterPro" id="IPR015943">
    <property type="entry name" value="WD40/YVTN_repeat-like_dom_sf"/>
</dbReference>
<dbReference type="Gene3D" id="2.130.10.10">
    <property type="entry name" value="YVTN repeat-like/Quinoprotein amine dehydrogenase"/>
    <property type="match status" value="1"/>
</dbReference>
<dbReference type="Proteomes" id="UP001175227">
    <property type="component" value="Unassembled WGS sequence"/>
</dbReference>
<proteinExistence type="predicted"/>
<feature type="domain" description="Phytase-like" evidence="2">
    <location>
        <begin position="179"/>
        <end position="378"/>
    </location>
</feature>
<dbReference type="InterPro" id="IPR027372">
    <property type="entry name" value="Phytase-like_dom"/>
</dbReference>
<feature type="chain" id="PRO_5041439223" evidence="1">
    <location>
        <begin position="19"/>
        <end position="508"/>
    </location>
</feature>
<dbReference type="PANTHER" id="PTHR37957">
    <property type="entry name" value="BLR7070 PROTEIN"/>
    <property type="match status" value="1"/>
</dbReference>
<dbReference type="Pfam" id="PF13449">
    <property type="entry name" value="Phytase-like"/>
    <property type="match status" value="1"/>
</dbReference>
<feature type="signal peptide" evidence="1">
    <location>
        <begin position="1"/>
        <end position="18"/>
    </location>
</feature>
<dbReference type="EMBL" id="JAUEPR010000057">
    <property type="protein sequence ID" value="KAK0470885.1"/>
    <property type="molecule type" value="Genomic_DNA"/>
</dbReference>
<protein>
    <submittedName>
        <fullName evidence="3">Esterase-like activity of phytase-domain-containing protein</fullName>
    </submittedName>
</protein>
<gene>
    <name evidence="3" type="ORF">IW261DRAFT_1425567</name>
</gene>
<sequence length="508" mass="54903">MGLLQAVVWALSLALLRASPVRKASSDTSVVLNGQTYINKGIVAFGRIPSDAVESTGDTLGGIGSAMAIKYGTWNDIGNGSFSGTLVMHPDRGFNVDGTINYQARQHDIDFVLTPYYGTEDLSFEDAQETLAVVYKSTTLQFERDHNKTTGLDSLGVRPAMAGYPSDPLADPQMPVPITIPNLSVDAEGIIANPDGTYWVSDEYGPYIYRFSGDGQLIQTIQPPSAILPRDADGNLNFTSDSDPTTGRAGNQGFEGLTFDVDNNVIYAMLQSATIQDGGDDKTTSRYTRLVAYDVSNPSVRPELVGEWVVPLPQSKKNKTRACSEIAFVSPGVFFALSRDGDGEGGDDLQSSYKWKGSTNERRQADLFDISNATDIHGTKFDDPANPIAVGGTLDSSIVPATYVSFVDYLDDDQLARFGLQNGDDDDDENDTHIDAKWESFSIAPVNDSDNPNDYFLFTASDNDFLTTNGISLGQPYDAGQDVDTQFLVFRVTLPSVVGGSVQRLLGV</sequence>
<comment type="caution">
    <text evidence="3">The sequence shown here is derived from an EMBL/GenBank/DDBJ whole genome shotgun (WGS) entry which is preliminary data.</text>
</comment>
<evidence type="ECO:0000256" key="1">
    <source>
        <dbReference type="SAM" id="SignalP"/>
    </source>
</evidence>
<evidence type="ECO:0000313" key="3">
    <source>
        <dbReference type="EMBL" id="KAK0470885.1"/>
    </source>
</evidence>
<dbReference type="SUPFAM" id="SSF63829">
    <property type="entry name" value="Calcium-dependent phosphotriesterase"/>
    <property type="match status" value="1"/>
</dbReference>
<name>A0AA39NSI4_9AGAR</name>
<dbReference type="AlphaFoldDB" id="A0AA39NSI4"/>
<reference evidence="3" key="1">
    <citation type="submission" date="2023-06" db="EMBL/GenBank/DDBJ databases">
        <authorList>
            <consortium name="Lawrence Berkeley National Laboratory"/>
            <person name="Ahrendt S."/>
            <person name="Sahu N."/>
            <person name="Indic B."/>
            <person name="Wong-Bajracharya J."/>
            <person name="Merenyi Z."/>
            <person name="Ke H.-M."/>
            <person name="Monk M."/>
            <person name="Kocsube S."/>
            <person name="Drula E."/>
            <person name="Lipzen A."/>
            <person name="Balint B."/>
            <person name="Henrissat B."/>
            <person name="Andreopoulos B."/>
            <person name="Martin F.M."/>
            <person name="Harder C.B."/>
            <person name="Rigling D."/>
            <person name="Ford K.L."/>
            <person name="Foster G.D."/>
            <person name="Pangilinan J."/>
            <person name="Papanicolaou A."/>
            <person name="Barry K."/>
            <person name="LaButti K."/>
            <person name="Viragh M."/>
            <person name="Koriabine M."/>
            <person name="Yan M."/>
            <person name="Riley R."/>
            <person name="Champramary S."/>
            <person name="Plett K.L."/>
            <person name="Tsai I.J."/>
            <person name="Slot J."/>
            <person name="Sipos G."/>
            <person name="Plett J."/>
            <person name="Nagy L.G."/>
            <person name="Grigoriev I.V."/>
        </authorList>
    </citation>
    <scope>NUCLEOTIDE SEQUENCE</scope>
    <source>
        <strain evidence="3">ICMP 16352</strain>
    </source>
</reference>
<evidence type="ECO:0000259" key="2">
    <source>
        <dbReference type="Pfam" id="PF13449"/>
    </source>
</evidence>
<evidence type="ECO:0000313" key="4">
    <source>
        <dbReference type="Proteomes" id="UP001175227"/>
    </source>
</evidence>
<keyword evidence="4" id="KW-1185">Reference proteome</keyword>
<dbReference type="PANTHER" id="PTHR37957:SF1">
    <property type="entry name" value="PHYTASE-LIKE DOMAIN-CONTAINING PROTEIN"/>
    <property type="match status" value="1"/>
</dbReference>
<accession>A0AA39NSI4</accession>
<keyword evidence="1" id="KW-0732">Signal</keyword>